<evidence type="ECO:0000256" key="1">
    <source>
        <dbReference type="SAM" id="MobiDB-lite"/>
    </source>
</evidence>
<name>A0ABT6JW87_9GAMM</name>
<organism evidence="2 3">
    <name type="scientific">Luteimonas kalidii</name>
    <dbReference type="NCBI Taxonomy" id="3042025"/>
    <lineage>
        <taxon>Bacteria</taxon>
        <taxon>Pseudomonadati</taxon>
        <taxon>Pseudomonadota</taxon>
        <taxon>Gammaproteobacteria</taxon>
        <taxon>Lysobacterales</taxon>
        <taxon>Lysobacteraceae</taxon>
        <taxon>Luteimonas</taxon>
    </lineage>
</organism>
<protein>
    <submittedName>
        <fullName evidence="2">Uncharacterized protein</fullName>
    </submittedName>
</protein>
<reference evidence="2 3" key="1">
    <citation type="submission" date="2023-04" db="EMBL/GenBank/DDBJ databases">
        <title>Luteimonas sp. M1R5S59.</title>
        <authorList>
            <person name="Sun J.-Q."/>
        </authorList>
    </citation>
    <scope>NUCLEOTIDE SEQUENCE [LARGE SCALE GENOMIC DNA]</scope>
    <source>
        <strain evidence="2 3">M1R5S59</strain>
    </source>
</reference>
<evidence type="ECO:0000313" key="2">
    <source>
        <dbReference type="EMBL" id="MDH5834842.1"/>
    </source>
</evidence>
<gene>
    <name evidence="2" type="ORF">QFW81_13050</name>
</gene>
<sequence length="134" mass="14722">MPAVSMEDSFGTPTRPTVCAVPRRATTPMRRGPDVLEECVTEFTQRLRACVSLPEDDEHFWARVAADIDALKSRCQPQDAFAFELKAARILAEYGFTAWPEALKSSAHQDSVPEESPAPVPFVVGDAAAPSKRF</sequence>
<dbReference type="EMBL" id="JARXRO010000018">
    <property type="protein sequence ID" value="MDH5834842.1"/>
    <property type="molecule type" value="Genomic_DNA"/>
</dbReference>
<proteinExistence type="predicted"/>
<feature type="region of interest" description="Disordered" evidence="1">
    <location>
        <begin position="105"/>
        <end position="134"/>
    </location>
</feature>
<dbReference type="Proteomes" id="UP001156873">
    <property type="component" value="Unassembled WGS sequence"/>
</dbReference>
<evidence type="ECO:0000313" key="3">
    <source>
        <dbReference type="Proteomes" id="UP001156873"/>
    </source>
</evidence>
<comment type="caution">
    <text evidence="2">The sequence shown here is derived from an EMBL/GenBank/DDBJ whole genome shotgun (WGS) entry which is preliminary data.</text>
</comment>
<accession>A0ABT6JW87</accession>
<dbReference type="RefSeq" id="WP_280579323.1">
    <property type="nucleotide sequence ID" value="NZ_JARXRO010000018.1"/>
</dbReference>
<keyword evidence="3" id="KW-1185">Reference proteome</keyword>